<accession>A0A9P5U6B5</accession>
<reference evidence="2" key="1">
    <citation type="submission" date="2020-11" db="EMBL/GenBank/DDBJ databases">
        <authorList>
            <consortium name="DOE Joint Genome Institute"/>
            <person name="Ahrendt S."/>
            <person name="Riley R."/>
            <person name="Andreopoulos W."/>
            <person name="Labutti K."/>
            <person name="Pangilinan J."/>
            <person name="Ruiz-Duenas F.J."/>
            <person name="Barrasa J.M."/>
            <person name="Sanchez-Garcia M."/>
            <person name="Camarero S."/>
            <person name="Miyauchi S."/>
            <person name="Serrano A."/>
            <person name="Linde D."/>
            <person name="Babiker R."/>
            <person name="Drula E."/>
            <person name="Ayuso-Fernandez I."/>
            <person name="Pacheco R."/>
            <person name="Padilla G."/>
            <person name="Ferreira P."/>
            <person name="Barriuso J."/>
            <person name="Kellner H."/>
            <person name="Castanera R."/>
            <person name="Alfaro M."/>
            <person name="Ramirez L."/>
            <person name="Pisabarro A.G."/>
            <person name="Kuo A."/>
            <person name="Tritt A."/>
            <person name="Lipzen A."/>
            <person name="He G."/>
            <person name="Yan M."/>
            <person name="Ng V."/>
            <person name="Cullen D."/>
            <person name="Martin F."/>
            <person name="Rosso M.-N."/>
            <person name="Henrissat B."/>
            <person name="Hibbett D."/>
            <person name="Martinez A.T."/>
            <person name="Grigoriev I.V."/>
        </authorList>
    </citation>
    <scope>NUCLEOTIDE SEQUENCE</scope>
    <source>
        <strain evidence="2">AH 40177</strain>
    </source>
</reference>
<protein>
    <submittedName>
        <fullName evidence="2">Uncharacterized protein</fullName>
    </submittedName>
</protein>
<comment type="caution">
    <text evidence="2">The sequence shown here is derived from an EMBL/GenBank/DDBJ whole genome shotgun (WGS) entry which is preliminary data.</text>
</comment>
<feature type="region of interest" description="Disordered" evidence="1">
    <location>
        <begin position="155"/>
        <end position="237"/>
    </location>
</feature>
<name>A0A9P5U6B5_9AGAR</name>
<keyword evidence="3" id="KW-1185">Reference proteome</keyword>
<evidence type="ECO:0000313" key="3">
    <source>
        <dbReference type="Proteomes" id="UP000772434"/>
    </source>
</evidence>
<evidence type="ECO:0000256" key="1">
    <source>
        <dbReference type="SAM" id="MobiDB-lite"/>
    </source>
</evidence>
<feature type="compositionally biased region" description="Polar residues" evidence="1">
    <location>
        <begin position="171"/>
        <end position="187"/>
    </location>
</feature>
<feature type="compositionally biased region" description="Low complexity" evidence="1">
    <location>
        <begin position="90"/>
        <end position="108"/>
    </location>
</feature>
<sequence length="237" mass="26843">MCMWCLYHGSSLHSMPKPTVQPAMETVPLPKQGSNPGTPWGLKKRMTPMMNVRLIQTWICCPSHQPLLYWRLWMIWLEAVPLFQKPPSVRPISRPRLSSSSEPQSPRSSEPPSPLSECSSLLVFASPKIPRSSTPIIECQLMDSPEYACAARRKSESRFVRPQPTDEISKESITCSGRDPTTTSTASEFGHSPGVDFSSANRDSFHVLSRDDRDPSRLRKPTGSRRQIRQRRRSTRP</sequence>
<feature type="compositionally biased region" description="Basic residues" evidence="1">
    <location>
        <begin position="218"/>
        <end position="237"/>
    </location>
</feature>
<organism evidence="2 3">
    <name type="scientific">Rhodocollybia butyracea</name>
    <dbReference type="NCBI Taxonomy" id="206335"/>
    <lineage>
        <taxon>Eukaryota</taxon>
        <taxon>Fungi</taxon>
        <taxon>Dikarya</taxon>
        <taxon>Basidiomycota</taxon>
        <taxon>Agaricomycotina</taxon>
        <taxon>Agaricomycetes</taxon>
        <taxon>Agaricomycetidae</taxon>
        <taxon>Agaricales</taxon>
        <taxon>Marasmiineae</taxon>
        <taxon>Omphalotaceae</taxon>
        <taxon>Rhodocollybia</taxon>
    </lineage>
</organism>
<dbReference type="EMBL" id="JADNRY010000071">
    <property type="protein sequence ID" value="KAF9067564.1"/>
    <property type="molecule type" value="Genomic_DNA"/>
</dbReference>
<evidence type="ECO:0000313" key="2">
    <source>
        <dbReference type="EMBL" id="KAF9067564.1"/>
    </source>
</evidence>
<feature type="compositionally biased region" description="Basic and acidic residues" evidence="1">
    <location>
        <begin position="203"/>
        <end position="217"/>
    </location>
</feature>
<dbReference type="Proteomes" id="UP000772434">
    <property type="component" value="Unassembled WGS sequence"/>
</dbReference>
<gene>
    <name evidence="2" type="ORF">BDP27DRAFT_1328581</name>
</gene>
<feature type="region of interest" description="Disordered" evidence="1">
    <location>
        <begin position="90"/>
        <end position="115"/>
    </location>
</feature>
<dbReference type="AlphaFoldDB" id="A0A9P5U6B5"/>
<proteinExistence type="predicted"/>